<evidence type="ECO:0000313" key="4">
    <source>
        <dbReference type="Proteomes" id="UP000482800"/>
    </source>
</evidence>
<dbReference type="AlphaFoldDB" id="A0A6V8KTQ8"/>
<dbReference type="EMBL" id="BLPF01000004">
    <property type="protein sequence ID" value="GFJ85699.1"/>
    <property type="molecule type" value="Genomic_DNA"/>
</dbReference>
<feature type="transmembrane region" description="Helical" evidence="2">
    <location>
        <begin position="30"/>
        <end position="49"/>
    </location>
</feature>
<keyword evidence="2" id="KW-0472">Membrane</keyword>
<accession>A0A6V8KTQ8</accession>
<keyword evidence="4" id="KW-1185">Reference proteome</keyword>
<feature type="transmembrane region" description="Helical" evidence="2">
    <location>
        <begin position="163"/>
        <end position="193"/>
    </location>
</feature>
<organism evidence="3 4">
    <name type="scientific">Phytohabitans houttuyneae</name>
    <dbReference type="NCBI Taxonomy" id="1076126"/>
    <lineage>
        <taxon>Bacteria</taxon>
        <taxon>Bacillati</taxon>
        <taxon>Actinomycetota</taxon>
        <taxon>Actinomycetes</taxon>
        <taxon>Micromonosporales</taxon>
        <taxon>Micromonosporaceae</taxon>
    </lineage>
</organism>
<comment type="caution">
    <text evidence="3">The sequence shown here is derived from an EMBL/GenBank/DDBJ whole genome shotgun (WGS) entry which is preliminary data.</text>
</comment>
<reference evidence="3 4" key="2">
    <citation type="submission" date="2020-03" db="EMBL/GenBank/DDBJ databases">
        <authorList>
            <person name="Ichikawa N."/>
            <person name="Kimura A."/>
            <person name="Kitahashi Y."/>
            <person name="Uohara A."/>
        </authorList>
    </citation>
    <scope>NUCLEOTIDE SEQUENCE [LARGE SCALE GENOMIC DNA]</scope>
    <source>
        <strain evidence="3 4">NBRC 108639</strain>
    </source>
</reference>
<sequence>MLDNASALVERLLVATMQQRQSPAIPKGTILAIVALVAAVFLPLLVGLGQGGQEQTTVLLADLDQRRNPKLVAALEEATAEGRGRDTVLVVIDSPRRNTCSTEAKTPLCMTLARFEHQVTVVRQTTDVEPAMIVDSLYGKGPKPEGANGLFTTTRSTGSSFSLAAAFLTGLSILGLATVGLLLAPALVIWWAARHGQRNGPQRTAVPLNAHPGHPHQPQRHPTPVPRESAAPQRQRRFAASPSGPASNSLFDPPPAPAPRHSGPGTSAPSTSRPRRGDEVVARTHFGPDGGYVDVDGLIVWAVLEPAGIGALPGQPLQVVDRGHPDPLTVSPIHR</sequence>
<name>A0A6V8KTQ8_9ACTN</name>
<protein>
    <submittedName>
        <fullName evidence="3">Uncharacterized protein</fullName>
    </submittedName>
</protein>
<gene>
    <name evidence="3" type="ORF">Phou_098790</name>
</gene>
<evidence type="ECO:0000313" key="3">
    <source>
        <dbReference type="EMBL" id="GFJ85699.1"/>
    </source>
</evidence>
<reference evidence="3 4" key="1">
    <citation type="submission" date="2020-03" db="EMBL/GenBank/DDBJ databases">
        <title>Whole genome shotgun sequence of Phytohabitans houttuyneae NBRC 108639.</title>
        <authorList>
            <person name="Komaki H."/>
            <person name="Tamura T."/>
        </authorList>
    </citation>
    <scope>NUCLEOTIDE SEQUENCE [LARGE SCALE GENOMIC DNA]</scope>
    <source>
        <strain evidence="3 4">NBRC 108639</strain>
    </source>
</reference>
<keyword evidence="2" id="KW-0812">Transmembrane</keyword>
<dbReference type="Proteomes" id="UP000482800">
    <property type="component" value="Unassembled WGS sequence"/>
</dbReference>
<keyword evidence="2" id="KW-1133">Transmembrane helix</keyword>
<evidence type="ECO:0000256" key="2">
    <source>
        <dbReference type="SAM" id="Phobius"/>
    </source>
</evidence>
<feature type="region of interest" description="Disordered" evidence="1">
    <location>
        <begin position="199"/>
        <end position="278"/>
    </location>
</feature>
<proteinExistence type="predicted"/>
<evidence type="ECO:0000256" key="1">
    <source>
        <dbReference type="SAM" id="MobiDB-lite"/>
    </source>
</evidence>